<dbReference type="Pfam" id="PF00994">
    <property type="entry name" value="MoCF_biosynth"/>
    <property type="match status" value="1"/>
</dbReference>
<dbReference type="SMART" id="SM00852">
    <property type="entry name" value="MoCF_biosynth"/>
    <property type="match status" value="1"/>
</dbReference>
<sequence length="268" mass="28515">MQCASFYAKCAMKQTVVTAGLVVIGDEILSGRTRDINIQTTAQFCTDLGIELAEVRIVSDDIDAIVDAVNAVRARYTYVFTTGGIGPTHDDITADAIAKAFGVGLPIHPEARAMLEARWAETGNEATPARLRMARIPDGAELIVNAVSAAPGFKIGNVHVMAGVPKIMAAMLEAVAPTLQGGRKVESRTVSAGVGEGAVGDPLGEIQSRYPDVKIGSYPQMGNTQIMTYLVMRSHDIDLLERATGEVQSLVDRLHAEKNIVLPKEASV</sequence>
<dbReference type="Gene3D" id="3.40.980.10">
    <property type="entry name" value="MoaB/Mog-like domain"/>
    <property type="match status" value="1"/>
</dbReference>
<dbReference type="EMBL" id="FNCS01000013">
    <property type="protein sequence ID" value="SDG94493.1"/>
    <property type="molecule type" value="Genomic_DNA"/>
</dbReference>
<evidence type="ECO:0000313" key="2">
    <source>
        <dbReference type="EMBL" id="SDG94493.1"/>
    </source>
</evidence>
<dbReference type="InterPro" id="IPR001453">
    <property type="entry name" value="MoaB/Mog_dom"/>
</dbReference>
<dbReference type="InterPro" id="IPR056596">
    <property type="entry name" value="FLAD1_M"/>
</dbReference>
<dbReference type="SUPFAM" id="SSF53218">
    <property type="entry name" value="Molybdenum cofactor biosynthesis proteins"/>
    <property type="match status" value="1"/>
</dbReference>
<keyword evidence="3" id="KW-1185">Reference proteome</keyword>
<dbReference type="InterPro" id="IPR036425">
    <property type="entry name" value="MoaB/Mog-like_dom_sf"/>
</dbReference>
<evidence type="ECO:0000313" key="3">
    <source>
        <dbReference type="Proteomes" id="UP000199495"/>
    </source>
</evidence>
<gene>
    <name evidence="2" type="ORF">SAMN04487974_11369</name>
</gene>
<dbReference type="STRING" id="440168.SAMN04487974_11369"/>
<protein>
    <submittedName>
        <fullName evidence="2">Molybdenum cofactor synthesis domain-containing protein</fullName>
    </submittedName>
</protein>
<dbReference type="Proteomes" id="UP000199495">
    <property type="component" value="Unassembled WGS sequence"/>
</dbReference>
<feature type="domain" description="MoaB/Mog" evidence="1">
    <location>
        <begin position="20"/>
        <end position="182"/>
    </location>
</feature>
<dbReference type="CDD" id="cd00885">
    <property type="entry name" value="cinA"/>
    <property type="match status" value="1"/>
</dbReference>
<dbReference type="AlphaFoldDB" id="A0A1G7YDQ0"/>
<accession>A0A1G7YDQ0</accession>
<organism evidence="2 3">
    <name type="scientific">Pelagibacterium luteolum</name>
    <dbReference type="NCBI Taxonomy" id="440168"/>
    <lineage>
        <taxon>Bacteria</taxon>
        <taxon>Pseudomonadati</taxon>
        <taxon>Pseudomonadota</taxon>
        <taxon>Alphaproteobacteria</taxon>
        <taxon>Hyphomicrobiales</taxon>
        <taxon>Devosiaceae</taxon>
        <taxon>Pelagibacterium</taxon>
    </lineage>
</organism>
<evidence type="ECO:0000259" key="1">
    <source>
        <dbReference type="SMART" id="SM00852"/>
    </source>
</evidence>
<name>A0A1G7YDQ0_9HYPH</name>
<proteinExistence type="predicted"/>
<dbReference type="PANTHER" id="PTHR13939:SF0">
    <property type="entry name" value="NMN AMIDOHYDROLASE-LIKE PROTEIN YFAY"/>
    <property type="match status" value="1"/>
</dbReference>
<dbReference type="InterPro" id="IPR050101">
    <property type="entry name" value="CinA"/>
</dbReference>
<dbReference type="Pfam" id="PF24102">
    <property type="entry name" value="FLAD1_M"/>
    <property type="match status" value="1"/>
</dbReference>
<dbReference type="PANTHER" id="PTHR13939">
    <property type="entry name" value="NICOTINAMIDE-NUCLEOTIDE AMIDOHYDROLASE PNCC"/>
    <property type="match status" value="1"/>
</dbReference>
<reference evidence="2 3" key="1">
    <citation type="submission" date="2016-10" db="EMBL/GenBank/DDBJ databases">
        <authorList>
            <person name="de Groot N.N."/>
        </authorList>
    </citation>
    <scope>NUCLEOTIDE SEQUENCE [LARGE SCALE GENOMIC DNA]</scope>
    <source>
        <strain evidence="2 3">CGMCC 1.10267</strain>
    </source>
</reference>